<dbReference type="STRING" id="1121322.SAMN02745136_01137"/>
<keyword evidence="8" id="KW-1185">Reference proteome</keyword>
<keyword evidence="3" id="KW-0963">Cytoplasm</keyword>
<evidence type="ECO:0000256" key="4">
    <source>
        <dbReference type="ARBA" id="ARBA00022723"/>
    </source>
</evidence>
<evidence type="ECO:0000256" key="2">
    <source>
        <dbReference type="ARBA" id="ARBA00011738"/>
    </source>
</evidence>
<dbReference type="AlphaFoldDB" id="A0A1M6MRI8"/>
<evidence type="ECO:0000256" key="1">
    <source>
        <dbReference type="ARBA" id="ARBA00004496"/>
    </source>
</evidence>
<keyword evidence="7" id="KW-0238">DNA-binding</keyword>
<name>A0A1M6MRI8_9FIRM</name>
<evidence type="ECO:0000256" key="5">
    <source>
        <dbReference type="ARBA" id="ARBA00039938"/>
    </source>
</evidence>
<dbReference type="GO" id="GO:0003677">
    <property type="term" value="F:DNA binding"/>
    <property type="evidence" value="ECO:0007669"/>
    <property type="project" value="UniProtKB-KW"/>
</dbReference>
<reference evidence="7 8" key="1">
    <citation type="submission" date="2016-11" db="EMBL/GenBank/DDBJ databases">
        <authorList>
            <person name="Jaros S."/>
            <person name="Januszkiewicz K."/>
            <person name="Wedrychowicz H."/>
        </authorList>
    </citation>
    <scope>NUCLEOTIDE SEQUENCE [LARGE SCALE GENOMIC DNA]</scope>
    <source>
        <strain evidence="7 8">DSM 15929</strain>
    </source>
</reference>
<evidence type="ECO:0000313" key="8">
    <source>
        <dbReference type="Proteomes" id="UP000184386"/>
    </source>
</evidence>
<evidence type="ECO:0000256" key="6">
    <source>
        <dbReference type="ARBA" id="ARBA00041544"/>
    </source>
</evidence>
<organism evidence="7 8">
    <name type="scientific">Anaerocolumna jejuensis DSM 15929</name>
    <dbReference type="NCBI Taxonomy" id="1121322"/>
    <lineage>
        <taxon>Bacteria</taxon>
        <taxon>Bacillati</taxon>
        <taxon>Bacillota</taxon>
        <taxon>Clostridia</taxon>
        <taxon>Lachnospirales</taxon>
        <taxon>Lachnospiraceae</taxon>
        <taxon>Anaerocolumna</taxon>
    </lineage>
</organism>
<dbReference type="InterPro" id="IPR038390">
    <property type="entry name" value="Metal_Tscrpt_repr_sf"/>
</dbReference>
<dbReference type="OrthoDB" id="9811244at2"/>
<proteinExistence type="predicted"/>
<dbReference type="PANTHER" id="PTHR33677:SF4">
    <property type="entry name" value="COPPER-SENSING TRANSCRIPTIONAL REPRESSOR CSOR"/>
    <property type="match status" value="1"/>
</dbReference>
<dbReference type="GO" id="GO:0045892">
    <property type="term" value="P:negative regulation of DNA-templated transcription"/>
    <property type="evidence" value="ECO:0007669"/>
    <property type="project" value="UniProtKB-ARBA"/>
</dbReference>
<dbReference type="InterPro" id="IPR003735">
    <property type="entry name" value="Metal_Tscrpt_repr"/>
</dbReference>
<dbReference type="GO" id="GO:0046872">
    <property type="term" value="F:metal ion binding"/>
    <property type="evidence" value="ECO:0007669"/>
    <property type="project" value="UniProtKB-KW"/>
</dbReference>
<dbReference type="Pfam" id="PF02583">
    <property type="entry name" value="Trns_repr_metal"/>
    <property type="match status" value="1"/>
</dbReference>
<comment type="subunit">
    <text evidence="2">Homodimer.</text>
</comment>
<comment type="subcellular location">
    <subcellularLocation>
        <location evidence="1">Cytoplasm</location>
    </subcellularLocation>
</comment>
<protein>
    <recommendedName>
        <fullName evidence="5">Copper-sensing transcriptional repressor CsoR</fullName>
    </recommendedName>
    <alternativeName>
        <fullName evidence="6">Copper-sensitive operon repressor</fullName>
    </alternativeName>
</protein>
<keyword evidence="4" id="KW-0479">Metal-binding</keyword>
<dbReference type="CDD" id="cd10159">
    <property type="entry name" value="CsoR-like_DUF156_2"/>
    <property type="match status" value="1"/>
</dbReference>
<accession>A0A1M6MRI8</accession>
<dbReference type="EMBL" id="FRAC01000007">
    <property type="protein sequence ID" value="SHJ86032.1"/>
    <property type="molecule type" value="Genomic_DNA"/>
</dbReference>
<gene>
    <name evidence="7" type="ORF">SAMN02745136_01137</name>
</gene>
<dbReference type="Proteomes" id="UP000184386">
    <property type="component" value="Unassembled WGS sequence"/>
</dbReference>
<dbReference type="RefSeq" id="WP_073273725.1">
    <property type="nucleotide sequence ID" value="NZ_FRAC01000007.1"/>
</dbReference>
<dbReference type="PANTHER" id="PTHR33677">
    <property type="entry name" value="TRANSCRIPTIONAL REPRESSOR FRMR-RELATED"/>
    <property type="match status" value="1"/>
</dbReference>
<dbReference type="Gene3D" id="1.20.58.1000">
    <property type="entry name" value="Metal-sensitive repressor, helix protomer"/>
    <property type="match status" value="1"/>
</dbReference>
<sequence length="90" mass="10291">MKADKEKIARLLKTARGQIDGLLKMVEDDRYCIDISNQLSATQAILQKVNNEIIQSHLKSCVKDSFERGSEEDKDEKIEEIVKLLDKLSK</sequence>
<evidence type="ECO:0000313" key="7">
    <source>
        <dbReference type="EMBL" id="SHJ86032.1"/>
    </source>
</evidence>
<dbReference type="GO" id="GO:0005737">
    <property type="term" value="C:cytoplasm"/>
    <property type="evidence" value="ECO:0007669"/>
    <property type="project" value="UniProtKB-SubCell"/>
</dbReference>
<evidence type="ECO:0000256" key="3">
    <source>
        <dbReference type="ARBA" id="ARBA00022490"/>
    </source>
</evidence>